<dbReference type="Proteomes" id="UP000503540">
    <property type="component" value="Chromosome"/>
</dbReference>
<dbReference type="Pfam" id="PF03476">
    <property type="entry name" value="MOSC_N"/>
    <property type="match status" value="1"/>
</dbReference>
<proteinExistence type="predicted"/>
<gene>
    <name evidence="3" type="ORF">F5544_19655</name>
</gene>
<evidence type="ECO:0000313" key="4">
    <source>
        <dbReference type="Proteomes" id="UP000503540"/>
    </source>
</evidence>
<accession>A0A6G9YEZ8</accession>
<evidence type="ECO:0000256" key="1">
    <source>
        <dbReference type="SAM" id="MobiDB-lite"/>
    </source>
</evidence>
<protein>
    <recommendedName>
        <fullName evidence="2">Molybdenum cofactor sulfurase middle domain-containing protein</fullName>
    </recommendedName>
</protein>
<dbReference type="EMBL" id="CP046172">
    <property type="protein sequence ID" value="QIS11799.1"/>
    <property type="molecule type" value="Genomic_DNA"/>
</dbReference>
<name>A0A6G9YEZ8_9NOCA</name>
<evidence type="ECO:0000313" key="3">
    <source>
        <dbReference type="EMBL" id="QIS11799.1"/>
    </source>
</evidence>
<feature type="domain" description="Molybdenum cofactor sulfurase middle" evidence="2">
    <location>
        <begin position="3"/>
        <end position="35"/>
    </location>
</feature>
<keyword evidence="4" id="KW-1185">Reference proteome</keyword>
<dbReference type="KEGG" id="nah:F5544_19655"/>
<dbReference type="InterPro" id="IPR005303">
    <property type="entry name" value="MOCOS_middle"/>
</dbReference>
<organism evidence="3 4">
    <name type="scientific">Nocardia arthritidis</name>
    <dbReference type="NCBI Taxonomy" id="228602"/>
    <lineage>
        <taxon>Bacteria</taxon>
        <taxon>Bacillati</taxon>
        <taxon>Actinomycetota</taxon>
        <taxon>Actinomycetes</taxon>
        <taxon>Mycobacteriales</taxon>
        <taxon>Nocardiaceae</taxon>
        <taxon>Nocardia</taxon>
    </lineage>
</organism>
<feature type="region of interest" description="Disordered" evidence="1">
    <location>
        <begin position="29"/>
        <end position="60"/>
    </location>
</feature>
<reference evidence="3 4" key="1">
    <citation type="journal article" date="2019" name="ACS Chem. Biol.">
        <title>Identification and Mobilization of a Cryptic Antibiotic Biosynthesis Gene Locus from a Human-Pathogenic Nocardia Isolate.</title>
        <authorList>
            <person name="Herisse M."/>
            <person name="Ishida K."/>
            <person name="Porter J.L."/>
            <person name="Howden B."/>
            <person name="Hertweck C."/>
            <person name="Stinear T.P."/>
            <person name="Pidot S.J."/>
        </authorList>
    </citation>
    <scope>NUCLEOTIDE SEQUENCE [LARGE SCALE GENOMIC DNA]</scope>
    <source>
        <strain evidence="3 4">AUSMDU00012717</strain>
    </source>
</reference>
<dbReference type="AlphaFoldDB" id="A0A6G9YEZ8"/>
<sequence>MIGSVARLTRFPVKSTAGEHITATLVDARGLVHDRGGPHTPRTAGSRAARPPDGSARSMG</sequence>
<evidence type="ECO:0000259" key="2">
    <source>
        <dbReference type="Pfam" id="PF03476"/>
    </source>
</evidence>